<accession>A0A2I1FFH7</accession>
<organism evidence="1 4">
    <name type="scientific">Rhizophagus irregularis</name>
    <dbReference type="NCBI Taxonomy" id="588596"/>
    <lineage>
        <taxon>Eukaryota</taxon>
        <taxon>Fungi</taxon>
        <taxon>Fungi incertae sedis</taxon>
        <taxon>Mucoromycota</taxon>
        <taxon>Glomeromycotina</taxon>
        <taxon>Glomeromycetes</taxon>
        <taxon>Glomerales</taxon>
        <taxon>Glomeraceae</taxon>
        <taxon>Rhizophagus</taxon>
    </lineage>
</organism>
<proteinExistence type="predicted"/>
<gene>
    <name evidence="2" type="ORF">RhiirA1_542573</name>
    <name evidence="1" type="ORF">RhiirA5_507118</name>
</gene>
<sequence>MYNLVYYSFQWGGLCVAFKQTCEKGIRPKIDISDDKLVSRPLVIERFKKILQPDKDHSYYHLVCGEYGIGKTTLVRIASNEVECGVLYVDIPANLSELDKAFGKAINFAYERISVTRQWLRKINSDDTPKLSECAKALQIFRHASEMYKAKYDKPIVIVYDNVSHLVHKNPEILDILQDDAKHNADDRKYIAVFVCSEGSVPQRMESRSAWSRAKTPVMEIGDLSEEESMEYLIKNHKIKEVYAKKLFDLVRGRIIELKIVADDFLAGQKFEIIKQQVLDKVEKKFKSAQLLPNDQYYELGKSLICDLLKSNELSFLEFKNYFDRAEKLNEVLDSNIFSYHPEKNIVTFQSQSVKSYIQEKANIFHIYENFKIIEID</sequence>
<dbReference type="VEuPathDB" id="FungiDB:FUN_019082"/>
<comment type="caution">
    <text evidence="1">The sequence shown here is derived from an EMBL/GenBank/DDBJ whole genome shotgun (WGS) entry which is preliminary data.</text>
</comment>
<dbReference type="InterPro" id="IPR027417">
    <property type="entry name" value="P-loop_NTPase"/>
</dbReference>
<dbReference type="VEuPathDB" id="FungiDB:RhiirFUN_008992"/>
<reference evidence="1 4" key="1">
    <citation type="submission" date="2016-04" db="EMBL/GenBank/DDBJ databases">
        <title>Genome analyses suggest a sexual origin of heterokaryosis in a supposedly ancient asexual fungus.</title>
        <authorList>
            <person name="Ropars J."/>
            <person name="Sedzielewska K."/>
            <person name="Noel J."/>
            <person name="Charron P."/>
            <person name="Farinelli L."/>
            <person name="Marton T."/>
            <person name="Kruger M."/>
            <person name="Pelin A."/>
            <person name="Brachmann A."/>
            <person name="Corradi N."/>
        </authorList>
    </citation>
    <scope>NUCLEOTIDE SEQUENCE [LARGE SCALE GENOMIC DNA]</scope>
    <source>
        <strain evidence="1 4">A5</strain>
    </source>
</reference>
<dbReference type="Proteomes" id="UP000232688">
    <property type="component" value="Unassembled WGS sequence"/>
</dbReference>
<dbReference type="EMBL" id="LLXH01002693">
    <property type="protein sequence ID" value="PKC55291.1"/>
    <property type="molecule type" value="Genomic_DNA"/>
</dbReference>
<dbReference type="SUPFAM" id="SSF52540">
    <property type="entry name" value="P-loop containing nucleoside triphosphate hydrolases"/>
    <property type="match status" value="1"/>
</dbReference>
<reference evidence="1 4" key="2">
    <citation type="submission" date="2017-09" db="EMBL/GenBank/DDBJ databases">
        <title>Extensive intraspecific genome diversity in a model arbuscular mycorrhizal fungus.</title>
        <authorList>
            <person name="Chen E.C."/>
            <person name="Morin E."/>
            <person name="Beaudet D."/>
            <person name="Noel J."/>
            <person name="Ndikumana S."/>
            <person name="Charron P."/>
            <person name="St-Onge C."/>
            <person name="Giorgi J."/>
            <person name="Grigoriev I.V."/>
            <person name="Roux C."/>
            <person name="Martin F.M."/>
            <person name="Corradi N."/>
        </authorList>
    </citation>
    <scope>NUCLEOTIDE SEQUENCE [LARGE SCALE GENOMIC DNA]</scope>
    <source>
        <strain evidence="1 4">A5</strain>
    </source>
</reference>
<dbReference type="PANTHER" id="PTHR36168:SF1">
    <property type="entry name" value="ORC1-LIKE AAA ATPASE DOMAIN-CONTAINING PROTEIN"/>
    <property type="match status" value="1"/>
</dbReference>
<protein>
    <recommendedName>
        <fullName evidence="5">ATPase domain-containing protein</fullName>
    </recommendedName>
</protein>
<dbReference type="EMBL" id="LLXJ01004309">
    <property type="protein sequence ID" value="PKB95944.1"/>
    <property type="molecule type" value="Genomic_DNA"/>
</dbReference>
<dbReference type="PANTHER" id="PTHR36168">
    <property type="entry name" value="CHROMOSOME 1, WHOLE GENOME SHOTGUN SEQUENCE"/>
    <property type="match status" value="1"/>
</dbReference>
<dbReference type="Gene3D" id="3.40.50.300">
    <property type="entry name" value="P-loop containing nucleotide triphosphate hydrolases"/>
    <property type="match status" value="1"/>
</dbReference>
<dbReference type="Proteomes" id="UP000232722">
    <property type="component" value="Unassembled WGS sequence"/>
</dbReference>
<dbReference type="VEuPathDB" id="FungiDB:RhiirA1_542573"/>
<evidence type="ECO:0008006" key="5">
    <source>
        <dbReference type="Google" id="ProtNLM"/>
    </source>
</evidence>
<reference evidence="2 3" key="4">
    <citation type="submission" date="2017-10" db="EMBL/GenBank/DDBJ databases">
        <title>Genome analyses suggest a sexual origin of heterokaryosis in a supposedly ancient asexual fungus.</title>
        <authorList>
            <person name="Corradi N."/>
            <person name="Sedzielewska K."/>
            <person name="Noel J."/>
            <person name="Charron P."/>
            <person name="Farinelli L."/>
            <person name="Marton T."/>
            <person name="Kruger M."/>
            <person name="Pelin A."/>
            <person name="Brachmann A."/>
            <person name="Corradi N."/>
        </authorList>
    </citation>
    <scope>NUCLEOTIDE SEQUENCE [LARGE SCALE GENOMIC DNA]</scope>
    <source>
        <strain evidence="2 3">A1</strain>
    </source>
</reference>
<evidence type="ECO:0000313" key="1">
    <source>
        <dbReference type="EMBL" id="PKB95944.1"/>
    </source>
</evidence>
<evidence type="ECO:0000313" key="3">
    <source>
        <dbReference type="Proteomes" id="UP000232688"/>
    </source>
</evidence>
<dbReference type="AlphaFoldDB" id="A0A2I1FFH7"/>
<dbReference type="OrthoDB" id="511599at2759"/>
<evidence type="ECO:0000313" key="4">
    <source>
        <dbReference type="Proteomes" id="UP000232722"/>
    </source>
</evidence>
<evidence type="ECO:0000313" key="2">
    <source>
        <dbReference type="EMBL" id="PKC55291.1"/>
    </source>
</evidence>
<reference evidence="2 3" key="3">
    <citation type="submission" date="2017-10" db="EMBL/GenBank/DDBJ databases">
        <title>Extensive intraspecific genome diversity in a model arbuscular mycorrhizal fungus.</title>
        <authorList>
            <person name="Chen E.C.H."/>
            <person name="Morin E."/>
            <person name="Baudet D."/>
            <person name="Noel J."/>
            <person name="Ndikumana S."/>
            <person name="Charron P."/>
            <person name="St-Onge C."/>
            <person name="Giorgi J."/>
            <person name="Grigoriev I.V."/>
            <person name="Roux C."/>
            <person name="Martin F.M."/>
            <person name="Corradi N."/>
        </authorList>
    </citation>
    <scope>NUCLEOTIDE SEQUENCE [LARGE SCALE GENOMIC DNA]</scope>
    <source>
        <strain evidence="2 3">A1</strain>
    </source>
</reference>
<name>A0A2I1FFH7_9GLOM</name>